<comment type="caution">
    <text evidence="4">The sequence shown here is derived from an EMBL/GenBank/DDBJ whole genome shotgun (WGS) entry which is preliminary data.</text>
</comment>
<dbReference type="Proteomes" id="UP001597326">
    <property type="component" value="Unassembled WGS sequence"/>
</dbReference>
<evidence type="ECO:0000313" key="5">
    <source>
        <dbReference type="Proteomes" id="UP001597326"/>
    </source>
</evidence>
<proteinExistence type="predicted"/>
<feature type="chain" id="PRO_5046558589" evidence="2">
    <location>
        <begin position="29"/>
        <end position="539"/>
    </location>
</feature>
<dbReference type="EMBL" id="JBHUFZ010000032">
    <property type="protein sequence ID" value="MFD1891276.1"/>
    <property type="molecule type" value="Genomic_DNA"/>
</dbReference>
<sequence length="539" mass="57208">MNPTPTRLAAAALCSAAMLLPVASVATAQPTNPARHADRPAPDALHLGADGLTESRTTTTLQRGVTHTLIARGSDDDSLRWVVEVNMPAVQAGHDPDTPLRSIQDEPSARAMQARLAQNGFAARVERVDQPRVADLPAAVLGYRVRLVEQPTTKAEADALVAALKAKGFASRSWYTGWDGGTAARGPWRIHVLTIDPRTFRGTLGATYGPTLEAREKVTELSSFTRAKAIINAGFFVMDPTAGAEGDPAGAAVYDGRLVSETIRNRPVLVLDRDARRTRVALPTWRGSATLAGQQVRLDGINRVIGLIRNCGGDATDSPTSLPLHDVTCKDSSEAVAYTPAFGPRTPSGPGAEVVLFRGRVVAVNAQRGTVLGRGQTSIQLTGDLARRAEGVRVGQRAEVGQQLTENGRSLARRGTTVVNGGPELLRHGRIHITQRRDGMAQADNPSFAYGWVLQRNPRTFAGVDARGRTVLVTVDGRQTTDLGLSIPETAQLAKDLGLREAINLDGGGSTAMALDGRLVTSPSDATGERPVGDAIFVR</sequence>
<organism evidence="4 5">
    <name type="scientific">Luteococcus peritonei</name>
    <dbReference type="NCBI Taxonomy" id="88874"/>
    <lineage>
        <taxon>Bacteria</taxon>
        <taxon>Bacillati</taxon>
        <taxon>Actinomycetota</taxon>
        <taxon>Actinomycetes</taxon>
        <taxon>Propionibacteriales</taxon>
        <taxon>Propionibacteriaceae</taxon>
        <taxon>Luteococcus</taxon>
    </lineage>
</organism>
<keyword evidence="2" id="KW-0732">Signal</keyword>
<dbReference type="Pfam" id="PF09992">
    <property type="entry name" value="NAGPA"/>
    <property type="match status" value="1"/>
</dbReference>
<protein>
    <submittedName>
        <fullName evidence="4">Phosphodiester glycosidase family protein</fullName>
    </submittedName>
</protein>
<reference evidence="5" key="1">
    <citation type="journal article" date="2019" name="Int. J. Syst. Evol. Microbiol.">
        <title>The Global Catalogue of Microorganisms (GCM) 10K type strain sequencing project: providing services to taxonomists for standard genome sequencing and annotation.</title>
        <authorList>
            <consortium name="The Broad Institute Genomics Platform"/>
            <consortium name="The Broad Institute Genome Sequencing Center for Infectious Disease"/>
            <person name="Wu L."/>
            <person name="Ma J."/>
        </authorList>
    </citation>
    <scope>NUCLEOTIDE SEQUENCE [LARGE SCALE GENOMIC DNA]</scope>
    <source>
        <strain evidence="5">CAIM 431</strain>
    </source>
</reference>
<accession>A0ABW4RY96</accession>
<keyword evidence="4" id="KW-0378">Hydrolase</keyword>
<feature type="signal peptide" evidence="2">
    <location>
        <begin position="1"/>
        <end position="28"/>
    </location>
</feature>
<feature type="region of interest" description="Disordered" evidence="1">
    <location>
        <begin position="30"/>
        <end position="53"/>
    </location>
</feature>
<gene>
    <name evidence="4" type="ORF">ACFSCS_13950</name>
</gene>
<dbReference type="InterPro" id="IPR018711">
    <property type="entry name" value="NAGPA"/>
</dbReference>
<evidence type="ECO:0000313" key="4">
    <source>
        <dbReference type="EMBL" id="MFD1891276.1"/>
    </source>
</evidence>
<keyword evidence="5" id="KW-1185">Reference proteome</keyword>
<dbReference type="RefSeq" id="WP_343875577.1">
    <property type="nucleotide sequence ID" value="NZ_BAAAIX010000033.1"/>
</dbReference>
<dbReference type="PANTHER" id="PTHR40446">
    <property type="entry name" value="N-ACETYLGLUCOSAMINE-1-PHOSPHODIESTER ALPHA-N-ACETYLGLUCOSAMINIDASE"/>
    <property type="match status" value="1"/>
</dbReference>
<evidence type="ECO:0000256" key="2">
    <source>
        <dbReference type="SAM" id="SignalP"/>
    </source>
</evidence>
<evidence type="ECO:0000256" key="1">
    <source>
        <dbReference type="SAM" id="MobiDB-lite"/>
    </source>
</evidence>
<dbReference type="PANTHER" id="PTHR40446:SF2">
    <property type="entry name" value="N-ACETYLGLUCOSAMINE-1-PHOSPHODIESTER ALPHA-N-ACETYLGLUCOSAMINIDASE"/>
    <property type="match status" value="1"/>
</dbReference>
<feature type="domain" description="Phosphodiester glycosidase" evidence="3">
    <location>
        <begin position="358"/>
        <end position="538"/>
    </location>
</feature>
<keyword evidence="4" id="KW-0326">Glycosidase</keyword>
<name>A0ABW4RY96_9ACTN</name>
<dbReference type="GO" id="GO:0016798">
    <property type="term" value="F:hydrolase activity, acting on glycosyl bonds"/>
    <property type="evidence" value="ECO:0007669"/>
    <property type="project" value="UniProtKB-KW"/>
</dbReference>
<evidence type="ECO:0000259" key="3">
    <source>
        <dbReference type="Pfam" id="PF09992"/>
    </source>
</evidence>